<name>A0A9P6U603_9FUNG</name>
<dbReference type="AlphaFoldDB" id="A0A9P6U603"/>
<dbReference type="Proteomes" id="UP000726737">
    <property type="component" value="Unassembled WGS sequence"/>
</dbReference>
<sequence length="380" mass="43070">MDTLRNVLSVHPSLMYGTGLLAYMALVRHFRYKRINALLKKYPDPTIPLRNLEAAREVSSIVGDLDFPFLNVVSLEFALFKTYAIPSISKVLAATKQFATSCLKRADDTALILMEMNEGYSRDLRRTMTEGKVDEKERLNDERRAEIATERLNFIHGHYNIKQEDYLYTLALFVLEPAVFIGRFEWRSLTELEENALLAMWTHHGRAMGIQNIPETLAELKAWTEDYESTHAVFAKSNVAIAQSTVDLLLSLAPSFTHAFGRKIISSLLTPRLRAAFGIAPPPRGLTTIIHALLHSRALFIRYFMFPRRLPLVRSALRANKENKYVPIFNKYKPVYPQGYRVEDLGPEKFVGKCPISFHPSGRTPGAATASSSAEELHVL</sequence>
<accession>A0A9P6U603</accession>
<comment type="caution">
    <text evidence="2">The sequence shown here is derived from an EMBL/GenBank/DDBJ whole genome shotgun (WGS) entry which is preliminary data.</text>
</comment>
<keyword evidence="3" id="KW-1185">Reference proteome</keyword>
<evidence type="ECO:0008006" key="4">
    <source>
        <dbReference type="Google" id="ProtNLM"/>
    </source>
</evidence>
<dbReference type="GO" id="GO:0016491">
    <property type="term" value="F:oxidoreductase activity"/>
    <property type="evidence" value="ECO:0007669"/>
    <property type="project" value="InterPro"/>
</dbReference>
<feature type="transmembrane region" description="Helical" evidence="1">
    <location>
        <begin position="13"/>
        <end position="30"/>
    </location>
</feature>
<evidence type="ECO:0000256" key="1">
    <source>
        <dbReference type="SAM" id="Phobius"/>
    </source>
</evidence>
<evidence type="ECO:0000313" key="2">
    <source>
        <dbReference type="EMBL" id="KAG0261175.1"/>
    </source>
</evidence>
<dbReference type="PANTHER" id="PTHR36124:SF1">
    <property type="entry name" value="ER-BOUND OXYGENASE MPAB_MPAB'_RUBBER OXYGENASE CATALYTIC DOMAIN-CONTAINING PROTEIN"/>
    <property type="match status" value="1"/>
</dbReference>
<keyword evidence="1" id="KW-0472">Membrane</keyword>
<evidence type="ECO:0000313" key="3">
    <source>
        <dbReference type="Proteomes" id="UP000726737"/>
    </source>
</evidence>
<dbReference type="OrthoDB" id="545169at2759"/>
<gene>
    <name evidence="2" type="ORF">BG011_001281</name>
</gene>
<keyword evidence="1" id="KW-0812">Transmembrane</keyword>
<proteinExistence type="predicted"/>
<dbReference type="EMBL" id="JAAAJA010000132">
    <property type="protein sequence ID" value="KAG0261175.1"/>
    <property type="molecule type" value="Genomic_DNA"/>
</dbReference>
<organism evidence="2 3">
    <name type="scientific">Mortierella polycephala</name>
    <dbReference type="NCBI Taxonomy" id="41804"/>
    <lineage>
        <taxon>Eukaryota</taxon>
        <taxon>Fungi</taxon>
        <taxon>Fungi incertae sedis</taxon>
        <taxon>Mucoromycota</taxon>
        <taxon>Mortierellomycotina</taxon>
        <taxon>Mortierellomycetes</taxon>
        <taxon>Mortierellales</taxon>
        <taxon>Mortierellaceae</taxon>
        <taxon>Mortierella</taxon>
    </lineage>
</organism>
<protein>
    <recommendedName>
        <fullName evidence="4">ER-bound oxygenase mpaB/mpaB'/Rubber oxygenase catalytic domain-containing protein</fullName>
    </recommendedName>
</protein>
<keyword evidence="1" id="KW-1133">Transmembrane helix</keyword>
<dbReference type="InterPro" id="IPR046366">
    <property type="entry name" value="MPAB"/>
</dbReference>
<reference evidence="2" key="1">
    <citation type="journal article" date="2020" name="Fungal Divers.">
        <title>Resolving the Mortierellaceae phylogeny through synthesis of multi-gene phylogenetics and phylogenomics.</title>
        <authorList>
            <person name="Vandepol N."/>
            <person name="Liber J."/>
            <person name="Desiro A."/>
            <person name="Na H."/>
            <person name="Kennedy M."/>
            <person name="Barry K."/>
            <person name="Grigoriev I.V."/>
            <person name="Miller A.N."/>
            <person name="O'Donnell K."/>
            <person name="Stajich J.E."/>
            <person name="Bonito G."/>
        </authorList>
    </citation>
    <scope>NUCLEOTIDE SEQUENCE</scope>
    <source>
        <strain evidence="2">KOD948</strain>
    </source>
</reference>
<dbReference type="PANTHER" id="PTHR36124">
    <property type="match status" value="1"/>
</dbReference>